<evidence type="ECO:0000256" key="5">
    <source>
        <dbReference type="ARBA" id="ARBA00023279"/>
    </source>
</evidence>
<evidence type="ECO:0000259" key="10">
    <source>
        <dbReference type="Pfam" id="PF05617"/>
    </source>
</evidence>
<evidence type="ECO:0000256" key="1">
    <source>
        <dbReference type="ARBA" id="ARBA00004541"/>
    </source>
</evidence>
<evidence type="ECO:0000256" key="7">
    <source>
        <dbReference type="ARBA" id="ARBA00034457"/>
    </source>
</evidence>
<name>A0A251MS52_PRUPE</name>
<accession>A0A251MS52</accession>
<dbReference type="Proteomes" id="UP000006882">
    <property type="component" value="Chromosome G8"/>
</dbReference>
<proteinExistence type="inferred from homology"/>
<dbReference type="GO" id="GO:2000008">
    <property type="term" value="P:regulation of protein localization to cell surface"/>
    <property type="evidence" value="ECO:0007669"/>
    <property type="project" value="UniProtKB-ARBA"/>
</dbReference>
<dbReference type="GO" id="GO:0005576">
    <property type="term" value="C:extracellular region"/>
    <property type="evidence" value="ECO:0007669"/>
    <property type="project" value="UniProtKB-SubCell"/>
</dbReference>
<feature type="chain" id="PRO_5012580680" description="Prolamin-like domain-containing protein" evidence="9">
    <location>
        <begin position="27"/>
        <end position="152"/>
    </location>
</feature>
<dbReference type="OrthoDB" id="1164178at2759"/>
<keyword evidence="4 9" id="KW-0732">Signal</keyword>
<keyword evidence="5" id="KW-0278">Fertilization</keyword>
<comment type="similarity">
    <text evidence="8">Belongs to the plant egg cell-secreted peptide family.</text>
</comment>
<gene>
    <name evidence="11" type="ORF">PRUPE_8G032300</name>
</gene>
<dbReference type="eggNOG" id="ENOG502S3PF">
    <property type="taxonomic scope" value="Eukaryota"/>
</dbReference>
<dbReference type="InterPro" id="IPR044711">
    <property type="entry name" value="EC11-15"/>
</dbReference>
<comment type="function">
    <text evidence="7">Involved in the regulation of gamete interactions during the double fertilization and to prevent multiple-pollen tube attraction; mediates the redistribution of the gamete fusogen HAP2/GCS1 to the cell surface after secretion upon sperm arrival.</text>
</comment>
<protein>
    <recommendedName>
        <fullName evidence="10">Prolamin-like domain-containing protein</fullName>
    </recommendedName>
</protein>
<evidence type="ECO:0000256" key="4">
    <source>
        <dbReference type="ARBA" id="ARBA00022729"/>
    </source>
</evidence>
<dbReference type="AlphaFoldDB" id="A0A251MS52"/>
<evidence type="ECO:0000256" key="8">
    <source>
        <dbReference type="ARBA" id="ARBA00034484"/>
    </source>
</evidence>
<evidence type="ECO:0000313" key="11">
    <source>
        <dbReference type="EMBL" id="ONH90046.1"/>
    </source>
</evidence>
<feature type="signal peptide" evidence="9">
    <location>
        <begin position="1"/>
        <end position="26"/>
    </location>
</feature>
<dbReference type="GO" id="GO:0031410">
    <property type="term" value="C:cytoplasmic vesicle"/>
    <property type="evidence" value="ECO:0007669"/>
    <property type="project" value="UniProtKB-SubCell"/>
</dbReference>
<keyword evidence="6" id="KW-0968">Cytoplasmic vesicle</keyword>
<evidence type="ECO:0000256" key="3">
    <source>
        <dbReference type="ARBA" id="ARBA00022525"/>
    </source>
</evidence>
<evidence type="ECO:0000256" key="2">
    <source>
        <dbReference type="ARBA" id="ARBA00004613"/>
    </source>
</evidence>
<organism evidence="11 12">
    <name type="scientific">Prunus persica</name>
    <name type="common">Peach</name>
    <name type="synonym">Amygdalus persica</name>
    <dbReference type="NCBI Taxonomy" id="3760"/>
    <lineage>
        <taxon>Eukaryota</taxon>
        <taxon>Viridiplantae</taxon>
        <taxon>Streptophyta</taxon>
        <taxon>Embryophyta</taxon>
        <taxon>Tracheophyta</taxon>
        <taxon>Spermatophyta</taxon>
        <taxon>Magnoliopsida</taxon>
        <taxon>eudicotyledons</taxon>
        <taxon>Gunneridae</taxon>
        <taxon>Pentapetalae</taxon>
        <taxon>rosids</taxon>
        <taxon>fabids</taxon>
        <taxon>Rosales</taxon>
        <taxon>Rosaceae</taxon>
        <taxon>Amygdaloideae</taxon>
        <taxon>Amygdaleae</taxon>
        <taxon>Prunus</taxon>
    </lineage>
</organism>
<dbReference type="PANTHER" id="PTHR35293:SF1">
    <property type="entry name" value="EGG CELL-SECRETED PROTEIN 1.5"/>
    <property type="match status" value="1"/>
</dbReference>
<dbReference type="EMBL" id="CM007658">
    <property type="protein sequence ID" value="ONH90046.1"/>
    <property type="molecule type" value="Genomic_DNA"/>
</dbReference>
<dbReference type="GO" id="GO:0009567">
    <property type="term" value="P:double fertilization forming a zygote and endosperm"/>
    <property type="evidence" value="ECO:0007669"/>
    <property type="project" value="InterPro"/>
</dbReference>
<reference evidence="11 12" key="1">
    <citation type="journal article" date="2013" name="Nat. Genet.">
        <title>The high-quality draft genome of peach (Prunus persica) identifies unique patterns of genetic diversity, domestication and genome evolution.</title>
        <authorList>
            <consortium name="International Peach Genome Initiative"/>
            <person name="Verde I."/>
            <person name="Abbott A.G."/>
            <person name="Scalabrin S."/>
            <person name="Jung S."/>
            <person name="Shu S."/>
            <person name="Marroni F."/>
            <person name="Zhebentyayeva T."/>
            <person name="Dettori M.T."/>
            <person name="Grimwood J."/>
            <person name="Cattonaro F."/>
            <person name="Zuccolo A."/>
            <person name="Rossini L."/>
            <person name="Jenkins J."/>
            <person name="Vendramin E."/>
            <person name="Meisel L.A."/>
            <person name="Decroocq V."/>
            <person name="Sosinski B."/>
            <person name="Prochnik S."/>
            <person name="Mitros T."/>
            <person name="Policriti A."/>
            <person name="Cipriani G."/>
            <person name="Dondini L."/>
            <person name="Ficklin S."/>
            <person name="Goodstein D.M."/>
            <person name="Xuan P."/>
            <person name="Del Fabbro C."/>
            <person name="Aramini V."/>
            <person name="Copetti D."/>
            <person name="Gonzalez S."/>
            <person name="Horner D.S."/>
            <person name="Falchi R."/>
            <person name="Lucas S."/>
            <person name="Mica E."/>
            <person name="Maldonado J."/>
            <person name="Lazzari B."/>
            <person name="Bielenberg D."/>
            <person name="Pirona R."/>
            <person name="Miculan M."/>
            <person name="Barakat A."/>
            <person name="Testolin R."/>
            <person name="Stella A."/>
            <person name="Tartarini S."/>
            <person name="Tonutti P."/>
            <person name="Arus P."/>
            <person name="Orellana A."/>
            <person name="Wells C."/>
            <person name="Main D."/>
            <person name="Vizzotto G."/>
            <person name="Silva H."/>
            <person name="Salamini F."/>
            <person name="Schmutz J."/>
            <person name="Morgante M."/>
            <person name="Rokhsar D.S."/>
        </authorList>
    </citation>
    <scope>NUCLEOTIDE SEQUENCE [LARGE SCALE GENOMIC DNA]</scope>
    <source>
        <strain evidence="12">cv. Nemared</strain>
    </source>
</reference>
<dbReference type="GO" id="GO:0080155">
    <property type="term" value="P:regulation of double fertilization forming a zygote and endosperm"/>
    <property type="evidence" value="ECO:0007669"/>
    <property type="project" value="UniProtKB-ARBA"/>
</dbReference>
<dbReference type="STRING" id="3760.A0A251MS52"/>
<dbReference type="PANTHER" id="PTHR35293">
    <property type="entry name" value="EGG CELL-SECRETED PROTEIN 1.5"/>
    <property type="match status" value="1"/>
</dbReference>
<evidence type="ECO:0000256" key="6">
    <source>
        <dbReference type="ARBA" id="ARBA00023329"/>
    </source>
</evidence>
<evidence type="ECO:0000313" key="12">
    <source>
        <dbReference type="Proteomes" id="UP000006882"/>
    </source>
</evidence>
<comment type="subcellular location">
    <subcellularLocation>
        <location evidence="1">Cytoplasmic vesicle</location>
    </subcellularLocation>
    <subcellularLocation>
        <location evidence="2">Secreted</location>
    </subcellularLocation>
</comment>
<keyword evidence="3" id="KW-0964">Secreted</keyword>
<dbReference type="Gramene" id="ONH90046">
    <property type="protein sequence ID" value="ONH90046"/>
    <property type="gene ID" value="PRUPE_8G032300"/>
</dbReference>
<sequence>MAAYTTFKLFLLTALLTLTMPFLATSARLLNPNLIRSNPNLAARLNLGEESSNCWDSLFQLQACSGEVVMFFLNGETYLGHSCCEAIRTIEHQCWPALLGTLGFTAEETDVLKGYCDEADHVKSPPANPPSPPSIHDPINVKVVPNLEKLVP</sequence>
<dbReference type="InterPro" id="IPR008502">
    <property type="entry name" value="Prolamin-like"/>
</dbReference>
<keyword evidence="12" id="KW-1185">Reference proteome</keyword>
<evidence type="ECO:0000256" key="9">
    <source>
        <dbReference type="SAM" id="SignalP"/>
    </source>
</evidence>
<feature type="domain" description="Prolamin-like" evidence="10">
    <location>
        <begin position="53"/>
        <end position="117"/>
    </location>
</feature>
<dbReference type="Pfam" id="PF05617">
    <property type="entry name" value="Prolamin_like"/>
    <property type="match status" value="1"/>
</dbReference>